<evidence type="ECO:0000256" key="3">
    <source>
        <dbReference type="ARBA" id="ARBA00022643"/>
    </source>
</evidence>
<dbReference type="GO" id="GO:0010181">
    <property type="term" value="F:FMN binding"/>
    <property type="evidence" value="ECO:0007669"/>
    <property type="project" value="InterPro"/>
</dbReference>
<dbReference type="Gene3D" id="3.20.20.70">
    <property type="entry name" value="Aldolase class I"/>
    <property type="match status" value="1"/>
</dbReference>
<comment type="caution">
    <text evidence="9">The sequence shown here is derived from an EMBL/GenBank/DDBJ whole genome shotgun (WGS) entry which is preliminary data.</text>
</comment>
<dbReference type="CDD" id="cd02809">
    <property type="entry name" value="alpha_hydroxyacid_oxid_FMN"/>
    <property type="match status" value="1"/>
</dbReference>
<dbReference type="SUPFAM" id="SSF51395">
    <property type="entry name" value="FMN-linked oxidoreductases"/>
    <property type="match status" value="1"/>
</dbReference>
<sequence>MSESRRRFPRVHDLAPLIRFRRPRLNSTARRLAAALTVEDLRRLAKRRTPKAAFDYTDGAAEDEISLERARQAFRDIEFHPAILRDVTHVDTRRDVLGAPTALPFAIAPTGFTRLMHTAGELAGARAAEAAGIPFSLSTLGTASIEDVASAAPRARRWFQLYMWRDRERSMALLRRAAEAGYDTLLVTVDCPVAGARRRDSRNGMSIPPALTLRTVADAALHPSWWFDLLSTEPLAFASLDRWSGTVAEYMDTMFDPSLTFEDLAWVKAQWPGRFVVKGIQTLSDARAVVDLGVDGIVLSNHGGRQLDRAPVPFQLLPAVAREVGADTEILVDTGIMSGADIVAALALGARSTLVGRAYLYGLMAGGQAGVDRVIDILAEQIRRTMRLLGVSELAELSPQHVTQLQRLPPRR</sequence>
<keyword evidence="4" id="KW-0560">Oxidoreductase</keyword>
<name>A0A7I7RA33_9MYCO</name>
<comment type="cofactor">
    <cofactor evidence="1">
        <name>FMN</name>
        <dbReference type="ChEBI" id="CHEBI:58210"/>
    </cofactor>
</comment>
<dbReference type="Proteomes" id="UP000192320">
    <property type="component" value="Unassembled WGS sequence"/>
</dbReference>
<dbReference type="PROSITE" id="PS00557">
    <property type="entry name" value="FMN_HYDROXY_ACID_DH_1"/>
    <property type="match status" value="1"/>
</dbReference>
<gene>
    <name evidence="9" type="ORF">BST33_04050</name>
</gene>
<dbReference type="PIRSF" id="PIRSF000138">
    <property type="entry name" value="Al-hdrx_acd_dh"/>
    <property type="match status" value="1"/>
</dbReference>
<keyword evidence="2" id="KW-0285">Flavoprotein</keyword>
<evidence type="ECO:0000256" key="2">
    <source>
        <dbReference type="ARBA" id="ARBA00022630"/>
    </source>
</evidence>
<evidence type="ECO:0000259" key="8">
    <source>
        <dbReference type="PROSITE" id="PS51349"/>
    </source>
</evidence>
<reference evidence="9 10" key="1">
    <citation type="submission" date="2017-02" db="EMBL/GenBank/DDBJ databases">
        <title>The new phylogeny of genus Mycobacterium.</title>
        <authorList>
            <person name="Tortoli E."/>
            <person name="Trovato A."/>
            <person name="Cirillo D.M."/>
        </authorList>
    </citation>
    <scope>NUCLEOTIDE SEQUENCE [LARGE SCALE GENOMIC DNA]</scope>
    <source>
        <strain evidence="9 10">DSM 45633</strain>
    </source>
</reference>
<evidence type="ECO:0000256" key="7">
    <source>
        <dbReference type="ARBA" id="ARBA00071405"/>
    </source>
</evidence>
<dbReference type="InterPro" id="IPR037396">
    <property type="entry name" value="FMN_HAD"/>
</dbReference>
<keyword evidence="10" id="KW-1185">Reference proteome</keyword>
<evidence type="ECO:0000256" key="4">
    <source>
        <dbReference type="ARBA" id="ARBA00023002"/>
    </source>
</evidence>
<dbReference type="InterPro" id="IPR013785">
    <property type="entry name" value="Aldolase_TIM"/>
</dbReference>
<dbReference type="PANTHER" id="PTHR10578:SF107">
    <property type="entry name" value="2-HYDROXYACID OXIDASE 1"/>
    <property type="match status" value="1"/>
</dbReference>
<evidence type="ECO:0000256" key="6">
    <source>
        <dbReference type="ARBA" id="ARBA00050153"/>
    </source>
</evidence>
<dbReference type="EMBL" id="MVHZ01000003">
    <property type="protein sequence ID" value="ORB03130.1"/>
    <property type="molecule type" value="Genomic_DNA"/>
</dbReference>
<accession>A0A7I7RA33</accession>
<dbReference type="OrthoDB" id="9770452at2"/>
<dbReference type="RefSeq" id="WP_083023007.1">
    <property type="nucleotide sequence ID" value="NZ_AP022589.1"/>
</dbReference>
<evidence type="ECO:0000256" key="1">
    <source>
        <dbReference type="ARBA" id="ARBA00001917"/>
    </source>
</evidence>
<dbReference type="PANTHER" id="PTHR10578">
    <property type="entry name" value="S -2-HYDROXY-ACID OXIDASE-RELATED"/>
    <property type="match status" value="1"/>
</dbReference>
<evidence type="ECO:0000313" key="9">
    <source>
        <dbReference type="EMBL" id="ORB03130.1"/>
    </source>
</evidence>
<evidence type="ECO:0000256" key="5">
    <source>
        <dbReference type="ARBA" id="ARBA00024042"/>
    </source>
</evidence>
<dbReference type="InterPro" id="IPR000262">
    <property type="entry name" value="FMN-dep_DH"/>
</dbReference>
<comment type="catalytic activity">
    <reaction evidence="6">
        <text>(S)-lactate + A = pyruvate + AH2</text>
        <dbReference type="Rhea" id="RHEA:45816"/>
        <dbReference type="ChEBI" id="CHEBI:13193"/>
        <dbReference type="ChEBI" id="CHEBI:15361"/>
        <dbReference type="ChEBI" id="CHEBI:16651"/>
        <dbReference type="ChEBI" id="CHEBI:17499"/>
    </reaction>
</comment>
<dbReference type="InterPro" id="IPR012133">
    <property type="entry name" value="Alpha-hydoxy_acid_DH_FMN"/>
</dbReference>
<organism evidence="9 10">
    <name type="scientific">Mycolicibacter minnesotensis</name>
    <dbReference type="NCBI Taxonomy" id="1118379"/>
    <lineage>
        <taxon>Bacteria</taxon>
        <taxon>Bacillati</taxon>
        <taxon>Actinomycetota</taxon>
        <taxon>Actinomycetes</taxon>
        <taxon>Mycobacteriales</taxon>
        <taxon>Mycobacteriaceae</taxon>
        <taxon>Mycolicibacter</taxon>
    </lineage>
</organism>
<dbReference type="FunFam" id="3.20.20.70:FF:000261">
    <property type="entry name" value="L-lactate dehydrogenase (Cytochrome)"/>
    <property type="match status" value="1"/>
</dbReference>
<keyword evidence="3" id="KW-0288">FMN</keyword>
<dbReference type="PROSITE" id="PS51349">
    <property type="entry name" value="FMN_HYDROXY_ACID_DH_2"/>
    <property type="match status" value="1"/>
</dbReference>
<dbReference type="GO" id="GO:0016491">
    <property type="term" value="F:oxidoreductase activity"/>
    <property type="evidence" value="ECO:0007669"/>
    <property type="project" value="UniProtKB-KW"/>
</dbReference>
<comment type="similarity">
    <text evidence="5">Belongs to the FMN-dependent alpha-hydroxy acid dehydrogenase family.</text>
</comment>
<dbReference type="AlphaFoldDB" id="A0A7I7RA33"/>
<dbReference type="Pfam" id="PF01070">
    <property type="entry name" value="FMN_dh"/>
    <property type="match status" value="1"/>
</dbReference>
<protein>
    <recommendedName>
        <fullName evidence="7">Putative L-lactate dehydrogenase</fullName>
    </recommendedName>
</protein>
<dbReference type="InterPro" id="IPR008259">
    <property type="entry name" value="FMN_hydac_DH_AS"/>
</dbReference>
<proteinExistence type="inferred from homology"/>
<evidence type="ECO:0000313" key="10">
    <source>
        <dbReference type="Proteomes" id="UP000192320"/>
    </source>
</evidence>
<feature type="domain" description="FMN hydroxy acid dehydrogenase" evidence="8">
    <location>
        <begin position="30"/>
        <end position="407"/>
    </location>
</feature>